<dbReference type="SUPFAM" id="SSF56214">
    <property type="entry name" value="4'-phosphopantetheinyl transferase"/>
    <property type="match status" value="2"/>
</dbReference>
<evidence type="ECO:0000256" key="2">
    <source>
        <dbReference type="ARBA" id="ARBA00022679"/>
    </source>
</evidence>
<dbReference type="Pfam" id="PF22624">
    <property type="entry name" value="AASDHPPT_N"/>
    <property type="match status" value="1"/>
</dbReference>
<dbReference type="EMBL" id="LXQD01000205">
    <property type="protein sequence ID" value="RCJ32488.1"/>
    <property type="molecule type" value="Genomic_DNA"/>
</dbReference>
<dbReference type="PANTHER" id="PTHR12215">
    <property type="entry name" value="PHOSPHOPANTETHEINE TRANSFERASE"/>
    <property type="match status" value="1"/>
</dbReference>
<gene>
    <name evidence="5" type="ORF">A6770_18945</name>
</gene>
<reference evidence="5" key="1">
    <citation type="submission" date="2016-04" db="EMBL/GenBank/DDBJ databases">
        <authorList>
            <person name="Tabuchi Yagui T.R."/>
        </authorList>
    </citation>
    <scope>NUCLEOTIDE SEQUENCE [LARGE SCALE GENOMIC DNA]</scope>
    <source>
        <strain evidence="5">NIES-26</strain>
    </source>
</reference>
<dbReference type="GO" id="GO:0000287">
    <property type="term" value="F:magnesium ion binding"/>
    <property type="evidence" value="ECO:0007669"/>
    <property type="project" value="InterPro"/>
</dbReference>
<dbReference type="Gene3D" id="3.90.470.20">
    <property type="entry name" value="4'-phosphopantetheinyl transferase domain"/>
    <property type="match status" value="2"/>
</dbReference>
<feature type="domain" description="4'-phosphopantetheinyl transferase" evidence="3">
    <location>
        <begin position="127"/>
        <end position="221"/>
    </location>
</feature>
<dbReference type="GO" id="GO:0008897">
    <property type="term" value="F:holo-[acyl-carrier-protein] synthase activity"/>
    <property type="evidence" value="ECO:0007669"/>
    <property type="project" value="InterPro"/>
</dbReference>
<name>A0A367R7L7_9NOSO</name>
<sequence>MITVDCLWRSPPTNWSLLSEDVHVWCTFLNQSTSRVQTLSQLLSQDERTRSERFYLERDRKRFIVGRGLLRTILGSYLGTNASQLQFCYGQHGKPTLAETSGGSILSFNLSHSHELVLYAITRKREIGVDIEYIRPISDFEQIADRCFSEREKNVFHQLPKDQKLGAFFNCWTRKEAYLKATGYGLLFPMDRLDVSLSPSEPVQLYSIKGDRSTVTRWSLQEFTPAYGYVGALAIEGHGWKLKCWQWE</sequence>
<comment type="similarity">
    <text evidence="1">Belongs to the P-Pant transferase superfamily. Gsp/Sfp/HetI/AcpT family.</text>
</comment>
<organism evidence="5 6">
    <name type="scientific">Nostoc minutum NIES-26</name>
    <dbReference type="NCBI Taxonomy" id="1844469"/>
    <lineage>
        <taxon>Bacteria</taxon>
        <taxon>Bacillati</taxon>
        <taxon>Cyanobacteriota</taxon>
        <taxon>Cyanophyceae</taxon>
        <taxon>Nostocales</taxon>
        <taxon>Nostocaceae</taxon>
        <taxon>Nostoc</taxon>
    </lineage>
</organism>
<evidence type="ECO:0000256" key="1">
    <source>
        <dbReference type="ARBA" id="ARBA00010990"/>
    </source>
</evidence>
<feature type="domain" description="4'-phosphopantetheinyl transferase N-terminal" evidence="4">
    <location>
        <begin position="33"/>
        <end position="120"/>
    </location>
</feature>
<dbReference type="PANTHER" id="PTHR12215:SF10">
    <property type="entry name" value="L-AMINOADIPATE-SEMIALDEHYDE DEHYDROGENASE-PHOSPHOPANTETHEINYL TRANSFERASE"/>
    <property type="match status" value="1"/>
</dbReference>
<accession>A0A367R7L7</accession>
<dbReference type="GO" id="GO:0019878">
    <property type="term" value="P:lysine biosynthetic process via aminoadipic acid"/>
    <property type="evidence" value="ECO:0007669"/>
    <property type="project" value="TreeGrafter"/>
</dbReference>
<evidence type="ECO:0000313" key="6">
    <source>
        <dbReference type="Proteomes" id="UP000252107"/>
    </source>
</evidence>
<keyword evidence="2 5" id="KW-0808">Transferase</keyword>
<protein>
    <submittedName>
        <fullName evidence="5">4'-phosphopantetheinyl transferase</fullName>
    </submittedName>
</protein>
<dbReference type="InterPro" id="IPR008278">
    <property type="entry name" value="4-PPantetheinyl_Trfase_dom"/>
</dbReference>
<evidence type="ECO:0000259" key="3">
    <source>
        <dbReference type="Pfam" id="PF01648"/>
    </source>
</evidence>
<comment type="caution">
    <text evidence="5">The sequence shown here is derived from an EMBL/GenBank/DDBJ whole genome shotgun (WGS) entry which is preliminary data.</text>
</comment>
<dbReference type="GO" id="GO:0005829">
    <property type="term" value="C:cytosol"/>
    <property type="evidence" value="ECO:0007669"/>
    <property type="project" value="TreeGrafter"/>
</dbReference>
<evidence type="ECO:0000313" key="5">
    <source>
        <dbReference type="EMBL" id="RCJ32488.1"/>
    </source>
</evidence>
<dbReference type="Pfam" id="PF01648">
    <property type="entry name" value="ACPS"/>
    <property type="match status" value="1"/>
</dbReference>
<proteinExistence type="inferred from homology"/>
<evidence type="ECO:0000259" key="4">
    <source>
        <dbReference type="Pfam" id="PF22624"/>
    </source>
</evidence>
<keyword evidence="6" id="KW-1185">Reference proteome</keyword>
<dbReference type="InterPro" id="IPR037143">
    <property type="entry name" value="4-PPantetheinyl_Trfase_dom_sf"/>
</dbReference>
<dbReference type="AlphaFoldDB" id="A0A367R7L7"/>
<dbReference type="InterPro" id="IPR055066">
    <property type="entry name" value="AASDHPPT_N"/>
</dbReference>
<dbReference type="Proteomes" id="UP000252107">
    <property type="component" value="Unassembled WGS sequence"/>
</dbReference>
<dbReference type="InterPro" id="IPR050559">
    <property type="entry name" value="P-Pant_transferase_sf"/>
</dbReference>